<dbReference type="SUPFAM" id="SSF52799">
    <property type="entry name" value="(Phosphotyrosine protein) phosphatases II"/>
    <property type="match status" value="1"/>
</dbReference>
<dbReference type="InterPro" id="IPR000387">
    <property type="entry name" value="Tyr_Pase_dom"/>
</dbReference>
<organism evidence="7">
    <name type="scientific">Glypta fumiferanae</name>
    <dbReference type="NCBI Taxonomy" id="389681"/>
    <lineage>
        <taxon>Eukaryota</taxon>
        <taxon>Metazoa</taxon>
        <taxon>Ecdysozoa</taxon>
        <taxon>Arthropoda</taxon>
        <taxon>Hexapoda</taxon>
        <taxon>Insecta</taxon>
        <taxon>Pterygota</taxon>
        <taxon>Neoptera</taxon>
        <taxon>Endopterygota</taxon>
        <taxon>Hymenoptera</taxon>
        <taxon>Apocrita</taxon>
        <taxon>Ichneumonoidea</taxon>
        <taxon>Ichneumonidae</taxon>
        <taxon>Banchinae</taxon>
        <taxon>Glypta</taxon>
    </lineage>
</organism>
<dbReference type="InterPro" id="IPR050348">
    <property type="entry name" value="Protein-Tyr_Phosphatase"/>
</dbReference>
<dbReference type="CDD" id="cd00047">
    <property type="entry name" value="PTPc"/>
    <property type="match status" value="1"/>
</dbReference>
<dbReference type="AlphaFoldDB" id="A0A0F6Q8Y0"/>
<evidence type="ECO:0000256" key="1">
    <source>
        <dbReference type="ARBA" id="ARBA00009580"/>
    </source>
</evidence>
<keyword evidence="4" id="KW-0904">Protein phosphatase</keyword>
<keyword evidence="3" id="KW-0378">Hydrolase</keyword>
<proteinExistence type="inferred from homology"/>
<dbReference type="Gene3D" id="3.90.190.10">
    <property type="entry name" value="Protein tyrosine phosphatase superfamily"/>
    <property type="match status" value="1"/>
</dbReference>
<protein>
    <recommendedName>
        <fullName evidence="2">protein-tyrosine-phosphatase</fullName>
        <ecNumber evidence="2">3.1.3.48</ecNumber>
    </recommendedName>
</protein>
<evidence type="ECO:0000313" key="7">
    <source>
        <dbReference type="EMBL" id="AKD28145.1"/>
    </source>
</evidence>
<dbReference type="GO" id="GO:0004725">
    <property type="term" value="F:protein tyrosine phosphatase activity"/>
    <property type="evidence" value="ECO:0007669"/>
    <property type="project" value="UniProtKB-EC"/>
</dbReference>
<evidence type="ECO:0000259" key="6">
    <source>
        <dbReference type="PROSITE" id="PS50056"/>
    </source>
</evidence>
<reference evidence="7" key="1">
    <citation type="journal article" date="2015" name="J. Virol.">
        <title>Genomic and Proteomic Analyses Indicate that Banchine and Campoplegine Polydnaviruses Have Similar, if Not Identical, Viral Ancestors.</title>
        <authorList>
            <person name="Beliveau C."/>
            <person name="Cohen A."/>
            <person name="Stewart D."/>
            <person name="Periquet G."/>
            <person name="Djoumad A."/>
            <person name="Kuhn L."/>
            <person name="Stoltz D."/>
            <person name="Volkoff A.-N."/>
            <person name="Herniou E."/>
            <person name="Drezen J.-M."/>
            <person name="Cusson M."/>
        </authorList>
    </citation>
    <scope>NUCLEOTIDE SEQUENCE</scope>
</reference>
<feature type="domain" description="Tyrosine specific protein phosphatases" evidence="6">
    <location>
        <begin position="218"/>
        <end position="299"/>
    </location>
</feature>
<dbReference type="SMART" id="SM00194">
    <property type="entry name" value="PTPc"/>
    <property type="match status" value="1"/>
</dbReference>
<dbReference type="PROSITE" id="PS50055">
    <property type="entry name" value="TYR_PHOSPHATASE_PTP"/>
    <property type="match status" value="1"/>
</dbReference>
<dbReference type="EMBL" id="KP706803">
    <property type="protein sequence ID" value="AKD28145.1"/>
    <property type="molecule type" value="Genomic_DNA"/>
</dbReference>
<dbReference type="InterPro" id="IPR000242">
    <property type="entry name" value="PTP_cat"/>
</dbReference>
<accession>A0A0F6Q8Y0</accession>
<dbReference type="PROSITE" id="PS50056">
    <property type="entry name" value="TYR_PHOSPHATASE_2"/>
    <property type="match status" value="1"/>
</dbReference>
<dbReference type="InterPro" id="IPR029021">
    <property type="entry name" value="Prot-tyrosine_phosphatase-like"/>
</dbReference>
<gene>
    <name evidence="7" type="primary">ptp</name>
</gene>
<feature type="domain" description="Tyrosine-protein phosphatase" evidence="5">
    <location>
        <begin position="36"/>
        <end position="308"/>
    </location>
</feature>
<dbReference type="InterPro" id="IPR016130">
    <property type="entry name" value="Tyr_Pase_AS"/>
</dbReference>
<dbReference type="PROSITE" id="PS00383">
    <property type="entry name" value="TYR_PHOSPHATASE_1"/>
    <property type="match status" value="1"/>
</dbReference>
<dbReference type="PANTHER" id="PTHR19134">
    <property type="entry name" value="RECEPTOR-TYPE TYROSINE-PROTEIN PHOSPHATASE"/>
    <property type="match status" value="1"/>
</dbReference>
<evidence type="ECO:0000256" key="3">
    <source>
        <dbReference type="ARBA" id="ARBA00022801"/>
    </source>
</evidence>
<dbReference type="PRINTS" id="PR00700">
    <property type="entry name" value="PRTYPHPHTASE"/>
</dbReference>
<dbReference type="SMART" id="SM00404">
    <property type="entry name" value="PTPc_motif"/>
    <property type="match status" value="1"/>
</dbReference>
<dbReference type="PANTHER" id="PTHR19134:SF562">
    <property type="entry name" value="PROTEIN-TYROSINE-PHOSPHATASE"/>
    <property type="match status" value="1"/>
</dbReference>
<sequence>MEACCFFFNGDYTVSRVPDKLNRDYNTLLIEYESEVRNPFKLSDTDMTDPTEVYRTKAFNDEANRKKNRHKNIPCWDHSRVVLLNSEPGASIDSHYIHANYIKGYGWSNKFIATQAPMIETVVDFCTMIWQNRCAIIVVLTKIFDDEENNMYRYWSTNVGFTRCNGNYNVSTTRIDDTGHYTKYFLEMKDTMTMEECRKMSLYHYTNWSVQGLPKNTSGYIALIVAINEEILENRLGPSITAAPVVVHCDDGIGRTGTFCVIDICLEQWLETGDLNVLDTVKRVRAERHSSVPSGNHYAFIFRLLKEAIKNDAYY</sequence>
<comment type="similarity">
    <text evidence="1">Belongs to the protein-tyrosine phosphatase family.</text>
</comment>
<evidence type="ECO:0000259" key="5">
    <source>
        <dbReference type="PROSITE" id="PS50055"/>
    </source>
</evidence>
<dbReference type="InterPro" id="IPR003595">
    <property type="entry name" value="Tyr_Pase_cat"/>
</dbReference>
<dbReference type="GO" id="GO:0008045">
    <property type="term" value="P:motor neuron axon guidance"/>
    <property type="evidence" value="ECO:0007669"/>
    <property type="project" value="TreeGrafter"/>
</dbReference>
<evidence type="ECO:0000256" key="2">
    <source>
        <dbReference type="ARBA" id="ARBA00013064"/>
    </source>
</evidence>
<dbReference type="Pfam" id="PF00102">
    <property type="entry name" value="Y_phosphatase"/>
    <property type="match status" value="1"/>
</dbReference>
<name>A0A0F6Q8Y0_9HYME</name>
<dbReference type="EC" id="3.1.3.48" evidence="2"/>
<evidence type="ECO:0000256" key="4">
    <source>
        <dbReference type="ARBA" id="ARBA00022912"/>
    </source>
</evidence>